<dbReference type="RefSeq" id="WP_385942112.1">
    <property type="nucleotide sequence ID" value="NZ_JBHSOZ010000007.1"/>
</dbReference>
<evidence type="ECO:0000313" key="2">
    <source>
        <dbReference type="EMBL" id="MFC5713839.1"/>
    </source>
</evidence>
<feature type="domain" description="DUF6671" evidence="1">
    <location>
        <begin position="69"/>
        <end position="298"/>
    </location>
</feature>
<dbReference type="EMBL" id="JBHSOZ010000007">
    <property type="protein sequence ID" value="MFC5713839.1"/>
    <property type="molecule type" value="Genomic_DNA"/>
</dbReference>
<keyword evidence="3" id="KW-1185">Reference proteome</keyword>
<accession>A0ABW0YUW4</accession>
<evidence type="ECO:0000259" key="1">
    <source>
        <dbReference type="Pfam" id="PF20376"/>
    </source>
</evidence>
<comment type="caution">
    <text evidence="2">The sequence shown here is derived from an EMBL/GenBank/DDBJ whole genome shotgun (WGS) entry which is preliminary data.</text>
</comment>
<dbReference type="Proteomes" id="UP001596142">
    <property type="component" value="Unassembled WGS sequence"/>
</dbReference>
<organism evidence="2 3">
    <name type="scientific">Thalassorhabdus alkalitolerans</name>
    <dbReference type="NCBI Taxonomy" id="2282697"/>
    <lineage>
        <taxon>Bacteria</taxon>
        <taxon>Bacillati</taxon>
        <taxon>Bacillota</taxon>
        <taxon>Bacilli</taxon>
        <taxon>Bacillales</taxon>
        <taxon>Bacillaceae</taxon>
        <taxon>Thalassorhabdus</taxon>
    </lineage>
</organism>
<evidence type="ECO:0000313" key="3">
    <source>
        <dbReference type="Proteomes" id="UP001596142"/>
    </source>
</evidence>
<dbReference type="InterPro" id="IPR046612">
    <property type="entry name" value="DUF6671"/>
</dbReference>
<reference evidence="3" key="1">
    <citation type="journal article" date="2019" name="Int. J. Syst. Evol. Microbiol.">
        <title>The Global Catalogue of Microorganisms (GCM) 10K type strain sequencing project: providing services to taxonomists for standard genome sequencing and annotation.</title>
        <authorList>
            <consortium name="The Broad Institute Genomics Platform"/>
            <consortium name="The Broad Institute Genome Sequencing Center for Infectious Disease"/>
            <person name="Wu L."/>
            <person name="Ma J."/>
        </authorList>
    </citation>
    <scope>NUCLEOTIDE SEQUENCE [LARGE SCALE GENOMIC DNA]</scope>
    <source>
        <strain evidence="3">CECT 7184</strain>
    </source>
</reference>
<gene>
    <name evidence="2" type="ORF">ACFPU1_13785</name>
</gene>
<proteinExistence type="predicted"/>
<name>A0ABW0YUW4_9BACI</name>
<dbReference type="Pfam" id="PF20376">
    <property type="entry name" value="DUF6671"/>
    <property type="match status" value="1"/>
</dbReference>
<protein>
    <submittedName>
        <fullName evidence="2">DUF6671 family protein</fullName>
    </submittedName>
</protein>
<sequence length="298" mass="32850">MNEDVKKLFLNRKCVIATMHKKEEVIAPILEHELALEAVVPESFDSDSFGTFTKEVKRAGNQLEAARKKAMAAMKQTGLDIGIASEGSFGAHPVFSHVPYNRELIVCIDQKQGFEIIGYAANSNTNAAQKEIASFKEAEEFAKSAGFPEHGLIVKRSNDSRKSKDIIKGITSTEELNRAVESLSRPANTSFGFWKKTSKLLSIETDMRAMYNPTRMKNIELAAQDLVSKITSLCPSCSAPGFEVTEHKKGLPCAGCGFPTEALLAHVYSCKKCSCKHEVQCPKGKEYEDPLRCHVCNP</sequence>